<dbReference type="InterPro" id="IPR058705">
    <property type="entry name" value="A_ENA"/>
</dbReference>
<reference evidence="1 2" key="1">
    <citation type="submission" date="2018-03" db="EMBL/GenBank/DDBJ databases">
        <title>Aerobic endospore-forming bacteria genome sequencing and assembly.</title>
        <authorList>
            <person name="Cavalcante D.A."/>
            <person name="Driks A."/>
            <person name="Putonti C."/>
            <person name="De-Souza M.T."/>
        </authorList>
    </citation>
    <scope>NUCLEOTIDE SEQUENCE [LARGE SCALE GENOMIC DNA]</scope>
    <source>
        <strain evidence="1 2">SDF0037</strain>
    </source>
</reference>
<dbReference type="EMBL" id="SADV01000001">
    <property type="protein sequence ID" value="TQR39524.1"/>
    <property type="molecule type" value="Genomic_DNA"/>
</dbReference>
<dbReference type="Pfam" id="PF26595">
    <property type="entry name" value="A_ENA"/>
    <property type="match status" value="1"/>
</dbReference>
<organism evidence="1 2">
    <name type="scientific">Lysinibacillus sphaericus</name>
    <name type="common">Bacillus sphaericus</name>
    <dbReference type="NCBI Taxonomy" id="1421"/>
    <lineage>
        <taxon>Bacteria</taxon>
        <taxon>Bacillati</taxon>
        <taxon>Bacillota</taxon>
        <taxon>Bacilli</taxon>
        <taxon>Bacillales</taxon>
        <taxon>Bacillaceae</taxon>
        <taxon>Lysinibacillus</taxon>
    </lineage>
</organism>
<comment type="caution">
    <text evidence="1">The sequence shown here is derived from an EMBL/GenBank/DDBJ whole genome shotgun (WGS) entry which is preliminary data.</text>
</comment>
<evidence type="ECO:0000313" key="2">
    <source>
        <dbReference type="Proteomes" id="UP000317944"/>
    </source>
</evidence>
<accession>A0A544V0A4</accession>
<dbReference type="Proteomes" id="UP000317944">
    <property type="component" value="Unassembled WGS sequence"/>
</dbReference>
<name>A0A544V0A4_LYSSH</name>
<dbReference type="OrthoDB" id="2082444at2"/>
<protein>
    <submittedName>
        <fullName evidence="1">Uncharacterized protein</fullName>
    </submittedName>
</protein>
<dbReference type="AlphaFoldDB" id="A0A544V0A4"/>
<evidence type="ECO:0000313" key="1">
    <source>
        <dbReference type="EMBL" id="TQR39524.1"/>
    </source>
</evidence>
<sequence>MSMPNIPDITPDINLSKKDIANLLLSSIAMEELGLAEIIKAQGRKLDKITKETCDINILLEANSNVNQLLKTIVKKEMLLLMKLESIVDFTELHEMKCKNHCRHEKECECECECECEDYDCK</sequence>
<gene>
    <name evidence="1" type="ORF">C7Y47_00295</name>
</gene>
<proteinExistence type="predicted"/>